<evidence type="ECO:0000313" key="2">
    <source>
        <dbReference type="EMBL" id="GIF57641.1"/>
    </source>
</evidence>
<keyword evidence="3" id="KW-1185">Reference proteome</keyword>
<organism evidence="2 3">
    <name type="scientific">Asanoa iriomotensis</name>
    <dbReference type="NCBI Taxonomy" id="234613"/>
    <lineage>
        <taxon>Bacteria</taxon>
        <taxon>Bacillati</taxon>
        <taxon>Actinomycetota</taxon>
        <taxon>Actinomycetes</taxon>
        <taxon>Micromonosporales</taxon>
        <taxon>Micromonosporaceae</taxon>
        <taxon>Asanoa</taxon>
    </lineage>
</organism>
<evidence type="ECO:0000313" key="3">
    <source>
        <dbReference type="Proteomes" id="UP000624325"/>
    </source>
</evidence>
<dbReference type="EMBL" id="BONC01000025">
    <property type="protein sequence ID" value="GIF57641.1"/>
    <property type="molecule type" value="Genomic_DNA"/>
</dbReference>
<protein>
    <submittedName>
        <fullName evidence="2">Uncharacterized protein</fullName>
    </submittedName>
</protein>
<sequence length="61" mass="6634">MAKTASQPTPMPTAHRIARSRWAKEAKDAASDTYSPSSVTRCYGRLPIQRLPEVTSKGTAT</sequence>
<accession>A0ABQ4C5F3</accession>
<gene>
    <name evidence="2" type="ORF">Air01nite_37360</name>
</gene>
<name>A0ABQ4C5F3_9ACTN</name>
<feature type="region of interest" description="Disordered" evidence="1">
    <location>
        <begin position="1"/>
        <end position="38"/>
    </location>
</feature>
<comment type="caution">
    <text evidence="2">The sequence shown here is derived from an EMBL/GenBank/DDBJ whole genome shotgun (WGS) entry which is preliminary data.</text>
</comment>
<reference evidence="2 3" key="1">
    <citation type="submission" date="2021-01" db="EMBL/GenBank/DDBJ databases">
        <title>Whole genome shotgun sequence of Asanoa iriomotensis NBRC 100142.</title>
        <authorList>
            <person name="Komaki H."/>
            <person name="Tamura T."/>
        </authorList>
    </citation>
    <scope>NUCLEOTIDE SEQUENCE [LARGE SCALE GENOMIC DNA]</scope>
    <source>
        <strain evidence="2 3">NBRC 100142</strain>
    </source>
</reference>
<proteinExistence type="predicted"/>
<evidence type="ECO:0000256" key="1">
    <source>
        <dbReference type="SAM" id="MobiDB-lite"/>
    </source>
</evidence>
<dbReference type="Proteomes" id="UP000624325">
    <property type="component" value="Unassembled WGS sequence"/>
</dbReference>